<reference evidence="1 2" key="3">
    <citation type="journal article" date="2008" name="BMC Genomics">
        <title>The genome of the versatile nitrogen fixer Azorhizobium caulinodans ORS571.</title>
        <authorList>
            <person name="Lee KB."/>
            <person name="Backer P.D."/>
            <person name="Aono T."/>
            <person name="Liu CT."/>
            <person name="Suzuki S."/>
            <person name="Suzuki T."/>
            <person name="Kaneko T."/>
            <person name="Yamada M."/>
            <person name="Tabata S."/>
            <person name="Kupfer D.M."/>
            <person name="Najar F.Z."/>
            <person name="Wiley G.B."/>
            <person name="Roe B."/>
            <person name="Binnewies T.T."/>
            <person name="Ussery D.W."/>
            <person name="D'Haeze W."/>
            <person name="Herder J.D."/>
            <person name="Gevers D."/>
            <person name="Vereecke D."/>
            <person name="Holsters M."/>
            <person name="Oyaizu H."/>
        </authorList>
    </citation>
    <scope>NUCLEOTIDE SEQUENCE [LARGE SCALE GENOMIC DNA]</scope>
    <source>
        <strain evidence="2">ATCC 43989 / DSM 5975 / JCM 20966 / LMG 6465 / NBRC 14845 / NCIMB 13405 / ORS 571</strain>
    </source>
</reference>
<protein>
    <submittedName>
        <fullName evidence="1">Uncharacterized protein</fullName>
    </submittedName>
</protein>
<keyword evidence="2" id="KW-1185">Reference proteome</keyword>
<dbReference type="Proteomes" id="UP000000270">
    <property type="component" value="Chromosome"/>
</dbReference>
<sequence length="104" mass="11488">MARRLIRGAARRSVLSSTSNFASHPLHVAEPASDERHVALSYLEDAWTEALRDGLDEDCLVQAALFSALRTLVAIYGEEPTADYVESLAQRVRGGEYTLIGQRQ</sequence>
<proteinExistence type="predicted"/>
<dbReference type="AlphaFoldDB" id="A8IK48"/>
<dbReference type="KEGG" id="azc:AZC_0400"/>
<dbReference type="EMBL" id="AP009384">
    <property type="protein sequence ID" value="BAF86398.1"/>
    <property type="molecule type" value="Genomic_DNA"/>
</dbReference>
<evidence type="ECO:0000313" key="1">
    <source>
        <dbReference type="EMBL" id="BAF86398.1"/>
    </source>
</evidence>
<accession>A8IK48</accession>
<evidence type="ECO:0000313" key="2">
    <source>
        <dbReference type="Proteomes" id="UP000000270"/>
    </source>
</evidence>
<reference evidence="2" key="2">
    <citation type="submission" date="2007-04" db="EMBL/GenBank/DDBJ databases">
        <title>Complete genome sequence of the nitrogen-fixing bacterium Azorhizobium caulinodans ORS571.</title>
        <authorList>
            <person name="Lee K.B."/>
            <person name="Backer P.D."/>
            <person name="Aono T."/>
            <person name="Liu C.T."/>
            <person name="Suzuki S."/>
            <person name="Suzuki T."/>
            <person name="Kaneko T."/>
            <person name="Yamada M."/>
            <person name="Tabata S."/>
            <person name="Kupfer D.M."/>
            <person name="Najar F.Z."/>
            <person name="Wiley G.B."/>
            <person name="Roe B."/>
            <person name="Binnewies T."/>
            <person name="Ussery D."/>
            <person name="Vereecke D."/>
            <person name="Gevers D."/>
            <person name="Holsters M."/>
            <person name="Oyaizu H."/>
        </authorList>
    </citation>
    <scope>NUCLEOTIDE SEQUENCE [LARGE SCALE GENOMIC DNA]</scope>
    <source>
        <strain evidence="2">ATCC 43989 / DSM 5975 / JCM 20966 / LMG 6465 / NBRC 14845 / NCIMB 13405 / ORS 571</strain>
    </source>
</reference>
<reference evidence="1 2" key="4">
    <citation type="journal article" date="2009" name="Appl. Environ. Microbiol.">
        <title>Comparative genome-wide transcriptional profiling of Azorhizobium caulinodans ORS571 grown under free-living and symbiotic conditions.</title>
        <authorList>
            <person name="Tsukada S."/>
            <person name="Aono T."/>
            <person name="Akiba N."/>
            <person name="Lee KB."/>
            <person name="Liu CT."/>
            <person name="Toyazaki H."/>
            <person name="Oyaizu H."/>
        </authorList>
    </citation>
    <scope>NUCLEOTIDE SEQUENCE [LARGE SCALE GENOMIC DNA]</scope>
    <source>
        <strain evidence="2">ATCC 43989 / DSM 5975 / JCM 20966 / LMG 6465 / NBRC 14845 / NCIMB 13405 / ORS 571</strain>
    </source>
</reference>
<dbReference type="HOGENOM" id="CLU_175521_1_0_5"/>
<dbReference type="STRING" id="438753.AZC_0400"/>
<dbReference type="eggNOG" id="ENOG50331ZS">
    <property type="taxonomic scope" value="Bacteria"/>
</dbReference>
<reference evidence="1 2" key="6">
    <citation type="journal article" date="2011" name="Appl. Environ. Microbiol.">
        <title>Involvement of the azorhizobial chromosome partition gene (parA) in the onset of bacteroid differentiation during Sesbania rostrata stem nodule development.</title>
        <authorList>
            <person name="Liu CT."/>
            <person name="Lee KB."/>
            <person name="Wang YS."/>
            <person name="Peng MH."/>
            <person name="Lee KT."/>
            <person name="Suzuki S."/>
            <person name="Suzuki T."/>
            <person name="Oyaizu H."/>
        </authorList>
    </citation>
    <scope>NUCLEOTIDE SEQUENCE [LARGE SCALE GENOMIC DNA]</scope>
    <source>
        <strain evidence="2">ATCC 43989 / DSM 5975 / JCM 20966 / LMG 6465 / NBRC 14845 / NCIMB 13405 / ORS 571</strain>
    </source>
</reference>
<name>A8IK48_AZOC5</name>
<gene>
    <name evidence="1" type="ordered locus">AZC_0400</name>
</gene>
<reference evidence="1 2" key="5">
    <citation type="journal article" date="2010" name="Appl. Environ. Microbiol.">
        <title>phrR-like gene praR of Azorhizobium caulinodans ORS571 is essential for symbiosis with Sesbania rostrata and is involved in expression of reb genes.</title>
        <authorList>
            <person name="Akiba N."/>
            <person name="Aono T."/>
            <person name="Toyazaki H."/>
            <person name="Sato S."/>
            <person name="Oyaizu H."/>
        </authorList>
    </citation>
    <scope>NUCLEOTIDE SEQUENCE [LARGE SCALE GENOMIC DNA]</scope>
    <source>
        <strain evidence="2">ATCC 43989 / DSM 5975 / JCM 20966 / LMG 6465 / NBRC 14845 / NCIMB 13405 / ORS 571</strain>
    </source>
</reference>
<reference evidence="1 2" key="1">
    <citation type="journal article" date="2007" name="Appl. Environ. Microbiol.">
        <title>Rhizobial factors required for stem nodule maturation and maintenance in Sesbania rostrata-Azorhizobium caulinodans ORS571 symbiosis.</title>
        <authorList>
            <person name="Suzuki S."/>
            <person name="Aono T."/>
            <person name="Lee KB."/>
            <person name="Suzuki T."/>
            <person name="Liu CT."/>
            <person name="Miwa H."/>
            <person name="Wakao S."/>
            <person name="Iki T."/>
            <person name="Oyaizu H."/>
        </authorList>
    </citation>
    <scope>NUCLEOTIDE SEQUENCE [LARGE SCALE GENOMIC DNA]</scope>
    <source>
        <strain evidence="2">ATCC 43989 / DSM 5975 / JCM 20966 / LMG 6465 / NBRC 14845 / NCIMB 13405 / ORS 571</strain>
    </source>
</reference>
<organism evidence="1 2">
    <name type="scientific">Azorhizobium caulinodans (strain ATCC 43989 / DSM 5975 / JCM 20966 / LMG 6465 / NBRC 14845 / NCIMB 13405 / ORS 571)</name>
    <dbReference type="NCBI Taxonomy" id="438753"/>
    <lineage>
        <taxon>Bacteria</taxon>
        <taxon>Pseudomonadati</taxon>
        <taxon>Pseudomonadota</taxon>
        <taxon>Alphaproteobacteria</taxon>
        <taxon>Hyphomicrobiales</taxon>
        <taxon>Xanthobacteraceae</taxon>
        <taxon>Azorhizobium</taxon>
    </lineage>
</organism>